<keyword evidence="4" id="KW-1133">Transmembrane helix</keyword>
<dbReference type="InterPro" id="IPR009030">
    <property type="entry name" value="Growth_fac_rcpt_cys_sf"/>
</dbReference>
<dbReference type="Pfam" id="PF02822">
    <property type="entry name" value="Antistasin"/>
    <property type="match status" value="4"/>
</dbReference>
<evidence type="ECO:0000259" key="7">
    <source>
        <dbReference type="PROSITE" id="PS51252"/>
    </source>
</evidence>
<feature type="transmembrane region" description="Helical" evidence="4">
    <location>
        <begin position="890"/>
        <end position="911"/>
    </location>
</feature>
<dbReference type="Pfam" id="PF00093">
    <property type="entry name" value="VWC"/>
    <property type="match status" value="3"/>
</dbReference>
<dbReference type="InterPro" id="IPR011061">
    <property type="entry name" value="Hirudin/antistatin"/>
</dbReference>
<dbReference type="InterPro" id="IPR045813">
    <property type="entry name" value="CRIM1_C"/>
</dbReference>
<evidence type="ECO:0000256" key="2">
    <source>
        <dbReference type="ARBA" id="ARBA00022737"/>
    </source>
</evidence>
<feature type="signal peptide" evidence="5">
    <location>
        <begin position="1"/>
        <end position="35"/>
    </location>
</feature>
<dbReference type="InterPro" id="IPR004094">
    <property type="entry name" value="Antistasin-like"/>
</dbReference>
<proteinExistence type="predicted"/>
<dbReference type="SMART" id="SM00121">
    <property type="entry name" value="IB"/>
    <property type="match status" value="1"/>
</dbReference>
<keyword evidence="4" id="KW-0472">Membrane</keyword>
<feature type="domain" description="IGFBP N-terminal" evidence="8">
    <location>
        <begin position="34"/>
        <end position="104"/>
    </location>
</feature>
<keyword evidence="9" id="KW-1185">Reference proteome</keyword>
<feature type="domain" description="Antistasin-like" evidence="7">
    <location>
        <begin position="448"/>
        <end position="475"/>
    </location>
</feature>
<dbReference type="PROSITE" id="PS50184">
    <property type="entry name" value="VWFC_2"/>
    <property type="match status" value="6"/>
</dbReference>
<dbReference type="InterPro" id="IPR001007">
    <property type="entry name" value="VWF_dom"/>
</dbReference>
<dbReference type="Gene3D" id="6.20.200.20">
    <property type="match status" value="4"/>
</dbReference>
<dbReference type="Gene3D" id="2.10.22.10">
    <property type="entry name" value="Antistasin, domain 1"/>
    <property type="match status" value="4"/>
</dbReference>
<feature type="domain" description="VWFC" evidence="6">
    <location>
        <begin position="344"/>
        <end position="400"/>
    </location>
</feature>
<feature type="domain" description="VWFC" evidence="6">
    <location>
        <begin position="702"/>
        <end position="760"/>
    </location>
</feature>
<keyword evidence="2" id="KW-0677">Repeat</keyword>
<dbReference type="PROSITE" id="PS51323">
    <property type="entry name" value="IGFBP_N_2"/>
    <property type="match status" value="1"/>
</dbReference>
<dbReference type="KEGG" id="pmrn:116948447"/>
<dbReference type="GO" id="GO:0005886">
    <property type="term" value="C:plasma membrane"/>
    <property type="evidence" value="ECO:0007669"/>
    <property type="project" value="TreeGrafter"/>
</dbReference>
<dbReference type="Pfam" id="PF19442">
    <property type="entry name" value="CRIM1_C"/>
    <property type="match status" value="1"/>
</dbReference>
<feature type="domain" description="VWFC" evidence="6">
    <location>
        <begin position="277"/>
        <end position="334"/>
    </location>
</feature>
<dbReference type="InterPro" id="IPR052624">
    <property type="entry name" value="CRIM1"/>
</dbReference>
<feature type="domain" description="VWFC" evidence="6">
    <location>
        <begin position="549"/>
        <end position="606"/>
    </location>
</feature>
<feature type="domain" description="VWFC" evidence="6">
    <location>
        <begin position="767"/>
        <end position="824"/>
    </location>
</feature>
<protein>
    <submittedName>
        <fullName evidence="10">Cysteine-rich motor neuron 1 protein-like isoform X1</fullName>
    </submittedName>
</protein>
<evidence type="ECO:0000313" key="10">
    <source>
        <dbReference type="RefSeq" id="XP_032821019.1"/>
    </source>
</evidence>
<feature type="domain" description="VWFC" evidence="6">
    <location>
        <begin position="620"/>
        <end position="678"/>
    </location>
</feature>
<evidence type="ECO:0000256" key="1">
    <source>
        <dbReference type="ARBA" id="ARBA00022729"/>
    </source>
</evidence>
<dbReference type="PANTHER" id="PTHR46439:SF1">
    <property type="entry name" value="CYSTEINE-RICH MOTOR NEURON 1 PROTEIN"/>
    <property type="match status" value="1"/>
</dbReference>
<dbReference type="SUPFAM" id="SSF57603">
    <property type="entry name" value="FnI-like domain"/>
    <property type="match status" value="5"/>
</dbReference>
<keyword evidence="3" id="KW-1015">Disulfide bond</keyword>
<evidence type="ECO:0000259" key="6">
    <source>
        <dbReference type="PROSITE" id="PS50184"/>
    </source>
</evidence>
<feature type="domain" description="Antistasin-like" evidence="7">
    <location>
        <begin position="510"/>
        <end position="535"/>
    </location>
</feature>
<dbReference type="SMART" id="SM00214">
    <property type="entry name" value="VWC"/>
    <property type="match status" value="6"/>
</dbReference>
<dbReference type="InterPro" id="IPR000867">
    <property type="entry name" value="IGFBP-like"/>
</dbReference>
<gene>
    <name evidence="10" type="primary">LOC116948447</name>
</gene>
<dbReference type="Gene3D" id="2.10.70.10">
    <property type="entry name" value="Complement Module, domain 1"/>
    <property type="match status" value="2"/>
</dbReference>
<feature type="chain" id="PRO_5042553451" evidence="5">
    <location>
        <begin position="36"/>
        <end position="988"/>
    </location>
</feature>
<evidence type="ECO:0000256" key="4">
    <source>
        <dbReference type="SAM" id="Phobius"/>
    </source>
</evidence>
<dbReference type="PROSITE" id="PS51252">
    <property type="entry name" value="ANTISTASIN"/>
    <property type="match status" value="4"/>
</dbReference>
<organism evidence="9 10">
    <name type="scientific">Petromyzon marinus</name>
    <name type="common">Sea lamprey</name>
    <dbReference type="NCBI Taxonomy" id="7757"/>
    <lineage>
        <taxon>Eukaryota</taxon>
        <taxon>Metazoa</taxon>
        <taxon>Chordata</taxon>
        <taxon>Craniata</taxon>
        <taxon>Vertebrata</taxon>
        <taxon>Cyclostomata</taxon>
        <taxon>Hyperoartia</taxon>
        <taxon>Petromyzontiformes</taxon>
        <taxon>Petromyzontidae</taxon>
        <taxon>Petromyzon</taxon>
    </lineage>
</organism>
<accession>A0AAJ7TN98</accession>
<dbReference type="Proteomes" id="UP001318040">
    <property type="component" value="Chromosome 33"/>
</dbReference>
<dbReference type="GO" id="GO:0005576">
    <property type="term" value="C:extracellular region"/>
    <property type="evidence" value="ECO:0007669"/>
    <property type="project" value="InterPro"/>
</dbReference>
<dbReference type="Pfam" id="PF00219">
    <property type="entry name" value="IGFBP"/>
    <property type="match status" value="1"/>
</dbReference>
<dbReference type="SMART" id="SM00215">
    <property type="entry name" value="VWC_out"/>
    <property type="match status" value="4"/>
</dbReference>
<evidence type="ECO:0000256" key="3">
    <source>
        <dbReference type="ARBA" id="ARBA00023157"/>
    </source>
</evidence>
<feature type="domain" description="Antistasin-like" evidence="7">
    <location>
        <begin position="482"/>
        <end position="507"/>
    </location>
</feature>
<dbReference type="PANTHER" id="PTHR46439">
    <property type="entry name" value="CYSTEINE-RICH MOTOR NEURON 1 PROTEIN"/>
    <property type="match status" value="1"/>
</dbReference>
<evidence type="ECO:0000313" key="9">
    <source>
        <dbReference type="Proteomes" id="UP001318040"/>
    </source>
</evidence>
<evidence type="ECO:0000256" key="5">
    <source>
        <dbReference type="SAM" id="SignalP"/>
    </source>
</evidence>
<dbReference type="GO" id="GO:0004867">
    <property type="term" value="F:serine-type endopeptidase inhibitor activity"/>
    <property type="evidence" value="ECO:0007669"/>
    <property type="project" value="InterPro"/>
</dbReference>
<reference evidence="10" key="1">
    <citation type="submission" date="2025-08" db="UniProtKB">
        <authorList>
            <consortium name="RefSeq"/>
        </authorList>
    </citation>
    <scope>IDENTIFICATION</scope>
    <source>
        <tissue evidence="10">Sperm</tissue>
    </source>
</reference>
<keyword evidence="1 5" id="KW-0732">Signal</keyword>
<dbReference type="AlphaFoldDB" id="A0AAJ7TN98"/>
<dbReference type="SUPFAM" id="SSF57184">
    <property type="entry name" value="Growth factor receptor domain"/>
    <property type="match status" value="1"/>
</dbReference>
<feature type="domain" description="Antistasin-like" evidence="7">
    <location>
        <begin position="412"/>
        <end position="441"/>
    </location>
</feature>
<dbReference type="PROSITE" id="PS01208">
    <property type="entry name" value="VWFC_1"/>
    <property type="match status" value="4"/>
</dbReference>
<dbReference type="Pfam" id="PF23334">
    <property type="entry name" value="VWC2L_2nd"/>
    <property type="match status" value="3"/>
</dbReference>
<dbReference type="SUPFAM" id="SSF57262">
    <property type="entry name" value="Leech antihemostatic proteins"/>
    <property type="match status" value="3"/>
</dbReference>
<keyword evidence="4" id="KW-0812">Transmembrane</keyword>
<dbReference type="RefSeq" id="XP_032821019.1">
    <property type="nucleotide sequence ID" value="XM_032965128.1"/>
</dbReference>
<evidence type="ECO:0000259" key="8">
    <source>
        <dbReference type="PROSITE" id="PS51323"/>
    </source>
</evidence>
<dbReference type="Gene3D" id="4.10.40.20">
    <property type="match status" value="1"/>
</dbReference>
<name>A0AAJ7TN98_PETMA</name>
<sequence length="988" mass="105573">MAAPLRRGARPARPLLLSLLLGALLGALLVSTASALSCLCDRARCEAPRGCAGGTVPDVCHCCHACAKQVGEACGGMYDMLGTCDRGLRCAQPLAARFGFSMTPGHCEEVPPGCLDVVCEDQPPPPVCPIDSALRLGHVPLGECCALPSRCECDPARCTLPDCPRGGVRVLVAEAQRTPGRCCDLHVCAPRSDARGRTCIPEDCPPVPEVTCPPGSFVALGTESHDGCCLLPARCECPVLCEKPTCDAGMVLRLVAHGNGSVESCCDEYECANDTRSSCTFNGMEHADGEMYRMDACRFCRCHNGVSFCFSAQCGALACQRYYVPEGECCPVCEDPVFPVSNPAGCFAKGQIRAHGDRWREDDCTFCQCVNGEHHCTATACGQSCLNPIRVPGECCPVCEEPTFITIRPPLCSPLLGCSLTDDSCPYGFWLDSDGCRTCRCKTKAEHCRSVISGCRLDCPHGMATDRHGCEVCQCRPQPKKCRHVACAKRCPNGYIKNKHGCDSCRCVKCPDLVCDKFCLHGYAENGKGCLLCRCKVAPGPPAPPVATGSCTSMDGRRYADGESWHDGCRDCYCQGGREMCALIACPVPRCPTPELRQGHCCPACADDSLAERPEQAPHAVCQAFGGEYYVEGQSWSADSCTQCTCHAGRVLCDTEVCPPLLCHDPVRAKGSCCLSCPAGASETPAPNGNGSSGGVGGVAPQYCVSEDGDIFLEGEVWKPNACESRVCREGRIVRFAERCPPVSCRRPVLRKGQCCPYCLEVIVPLKVCYYGDQIYGEGERWSPDQCTHCHCRNGEAVCIVEDCLRPSCSRPVRLDGSCCLACPDDELPSEPASVPAERSNEVEAITEDVPVACVMGPLSEDSNELGCERAVDGASVDRRGGGAGGADVWPLWVVIGALALGLLVVLVLLLHSRRRQWIPLQLYKPPVKTVYLNNDLDKNTAATATTAAAAAVVKPPLNNAAKVQRLAEPDPRYSGYYSMISPSGASV</sequence>